<dbReference type="EMBL" id="MU167220">
    <property type="protein sequence ID" value="KAG0150366.1"/>
    <property type="molecule type" value="Genomic_DNA"/>
</dbReference>
<evidence type="ECO:0000256" key="1">
    <source>
        <dbReference type="ARBA" id="ARBA00008987"/>
    </source>
</evidence>
<dbReference type="OrthoDB" id="78947at2759"/>
<organism evidence="3 4">
    <name type="scientific">Cronartium quercuum f. sp. fusiforme G11</name>
    <dbReference type="NCBI Taxonomy" id="708437"/>
    <lineage>
        <taxon>Eukaryota</taxon>
        <taxon>Fungi</taxon>
        <taxon>Dikarya</taxon>
        <taxon>Basidiomycota</taxon>
        <taxon>Pucciniomycotina</taxon>
        <taxon>Pucciniomycetes</taxon>
        <taxon>Pucciniales</taxon>
        <taxon>Coleosporiaceae</taxon>
        <taxon>Cronartium</taxon>
    </lineage>
</organism>
<dbReference type="Proteomes" id="UP000886653">
    <property type="component" value="Unassembled WGS sequence"/>
</dbReference>
<dbReference type="AlphaFoldDB" id="A0A9P6TF83"/>
<name>A0A9P6TF83_9BASI</name>
<reference evidence="3" key="1">
    <citation type="submission" date="2013-11" db="EMBL/GenBank/DDBJ databases">
        <title>Genome sequence of the fusiform rust pathogen reveals effectors for host alternation and coevolution with pine.</title>
        <authorList>
            <consortium name="DOE Joint Genome Institute"/>
            <person name="Smith K."/>
            <person name="Pendleton A."/>
            <person name="Kubisiak T."/>
            <person name="Anderson C."/>
            <person name="Salamov A."/>
            <person name="Aerts A."/>
            <person name="Riley R."/>
            <person name="Clum A."/>
            <person name="Lindquist E."/>
            <person name="Ence D."/>
            <person name="Campbell M."/>
            <person name="Kronenberg Z."/>
            <person name="Feau N."/>
            <person name="Dhillon B."/>
            <person name="Hamelin R."/>
            <person name="Burleigh J."/>
            <person name="Smith J."/>
            <person name="Yandell M."/>
            <person name="Nelson C."/>
            <person name="Grigoriev I."/>
            <person name="Davis J."/>
        </authorList>
    </citation>
    <scope>NUCLEOTIDE SEQUENCE</scope>
    <source>
        <strain evidence="3">G11</strain>
    </source>
</reference>
<dbReference type="SUPFAM" id="SSF52833">
    <property type="entry name" value="Thioredoxin-like"/>
    <property type="match status" value="1"/>
</dbReference>
<keyword evidence="4" id="KW-1185">Reference proteome</keyword>
<dbReference type="InterPro" id="IPR045108">
    <property type="entry name" value="TXNDC17-like"/>
</dbReference>
<sequence>MILLPQQSSFSLNDYDLFIRYVDSRAQAQTLVFWSDRESETGQMWCPDCVQMEATLIDLMASSPTKAWENLIYVYVGQREEWRSSTNKFRSEPWNVDRIPTVLKVAPKAQGLESLKDRVGSISLSRIVEEDANDKEQLAKYLVN</sequence>
<gene>
    <name evidence="3" type="ORF">CROQUDRAFT_680869</name>
</gene>
<dbReference type="InterPro" id="IPR010357">
    <property type="entry name" value="TXNDC17_dom"/>
</dbReference>
<dbReference type="Gene3D" id="3.40.30.10">
    <property type="entry name" value="Glutaredoxin"/>
    <property type="match status" value="1"/>
</dbReference>
<protein>
    <recommendedName>
        <fullName evidence="2">Thioredoxin domain-containing protein</fullName>
    </recommendedName>
</protein>
<dbReference type="PANTHER" id="PTHR12452">
    <property type="entry name" value="42-9-9 PROTEIN-RELATED"/>
    <property type="match status" value="1"/>
</dbReference>
<evidence type="ECO:0000259" key="2">
    <source>
        <dbReference type="Pfam" id="PF06110"/>
    </source>
</evidence>
<dbReference type="PANTHER" id="PTHR12452:SF0">
    <property type="entry name" value="THIOREDOXIN DOMAIN-CONTAINING PROTEIN 17"/>
    <property type="match status" value="1"/>
</dbReference>
<proteinExistence type="inferred from homology"/>
<accession>A0A9P6TF83</accession>
<dbReference type="Pfam" id="PF06110">
    <property type="entry name" value="TXD17-like_Trx"/>
    <property type="match status" value="1"/>
</dbReference>
<feature type="domain" description="Thioredoxin" evidence="2">
    <location>
        <begin position="19"/>
        <end position="113"/>
    </location>
</feature>
<evidence type="ECO:0000313" key="4">
    <source>
        <dbReference type="Proteomes" id="UP000886653"/>
    </source>
</evidence>
<dbReference type="GO" id="GO:0005829">
    <property type="term" value="C:cytosol"/>
    <property type="evidence" value="ECO:0007669"/>
    <property type="project" value="TreeGrafter"/>
</dbReference>
<dbReference type="GO" id="GO:0047134">
    <property type="term" value="F:protein-disulfide reductase [NAD(P)H] activity"/>
    <property type="evidence" value="ECO:0007669"/>
    <property type="project" value="InterPro"/>
</dbReference>
<comment type="similarity">
    <text evidence="1">Belongs to the thioredoxin family.</text>
</comment>
<comment type="caution">
    <text evidence="3">The sequence shown here is derived from an EMBL/GenBank/DDBJ whole genome shotgun (WGS) entry which is preliminary data.</text>
</comment>
<evidence type="ECO:0000313" key="3">
    <source>
        <dbReference type="EMBL" id="KAG0150366.1"/>
    </source>
</evidence>
<dbReference type="InterPro" id="IPR036249">
    <property type="entry name" value="Thioredoxin-like_sf"/>
</dbReference>